<evidence type="ECO:0000313" key="6">
    <source>
        <dbReference type="EMBL" id="OIM21949.1"/>
    </source>
</evidence>
<dbReference type="SUPFAM" id="SSF51735">
    <property type="entry name" value="NAD(P)-binding Rossmann-fold domains"/>
    <property type="match status" value="1"/>
</dbReference>
<dbReference type="PROSITE" id="PS00061">
    <property type="entry name" value="ADH_SHORT"/>
    <property type="match status" value="1"/>
</dbReference>
<dbReference type="PANTHER" id="PTHR24321">
    <property type="entry name" value="DEHYDROGENASES, SHORT CHAIN"/>
    <property type="match status" value="1"/>
</dbReference>
<dbReference type="Proteomes" id="UP000294726">
    <property type="component" value="Chromosome"/>
</dbReference>
<organism evidence="6 8">
    <name type="scientific">Oenococcus oeni</name>
    <name type="common">Leuconostoc oenos</name>
    <dbReference type="NCBI Taxonomy" id="1247"/>
    <lineage>
        <taxon>Bacteria</taxon>
        <taxon>Bacillati</taxon>
        <taxon>Bacillota</taxon>
        <taxon>Bacilli</taxon>
        <taxon>Lactobacillales</taxon>
        <taxon>Lactobacillaceae</taxon>
        <taxon>Oenococcus</taxon>
    </lineage>
</organism>
<dbReference type="Proteomes" id="UP001281024">
    <property type="component" value="Unassembled WGS sequence"/>
</dbReference>
<dbReference type="AlphaFoldDB" id="A0A6N4A8U0"/>
<dbReference type="Pfam" id="PF13561">
    <property type="entry name" value="adh_short_C2"/>
    <property type="match status" value="1"/>
</dbReference>
<reference evidence="7 9" key="2">
    <citation type="submission" date="2018-08" db="EMBL/GenBank/DDBJ databases">
        <authorList>
            <person name="Lorentzen P. G. S. M."/>
        </authorList>
    </citation>
    <scope>NUCLEOTIDE SEQUENCE [LARGE SCALE GENOMIC DNA]</scope>
    <source>
        <strain evidence="7 9">CRBO_1381</strain>
    </source>
</reference>
<dbReference type="InterPro" id="IPR057326">
    <property type="entry name" value="KR_dom"/>
</dbReference>
<accession>A0A6N4A8U0</accession>
<sequence length="243" mass="25806">MFDRLKGKVAIVTGGNSGIGKAIAADFIAEGAKVVITGRNQEKGRQTALEIAGDILFIQQDVSQEADWQKVISKTIEKFGKFDILVNNAGVGGVGKPLAEMSLSEFNWTQSINLSGNFLGIHFALNKMTEPGSIIDVSSAAGLRGFPGAADYSASKGGTRLLTRAAALEALQMGKKIRVNSIHPGWIDTDIVPKDMREQVIAMTPMHHLGQPKDIAKLATYLASDESEYTTGSELAADGGLMA</sequence>
<evidence type="ECO:0000313" key="5">
    <source>
        <dbReference type="EMBL" id="MDV7715152.1"/>
    </source>
</evidence>
<proteinExistence type="inferred from homology"/>
<name>A0A6N4A8U0_OENOE</name>
<keyword evidence="3" id="KW-0520">NAD</keyword>
<reference evidence="5" key="3">
    <citation type="submission" date="2019-10" db="EMBL/GenBank/DDBJ databases">
        <title>Malate fermentation in French cider.</title>
        <authorList>
            <person name="Cousin F.J."/>
            <person name="Medina Fernandez S."/>
            <person name="Misery B."/>
            <person name="Laplace J.-M."/>
            <person name="Cretenet M."/>
        </authorList>
    </citation>
    <scope>NUCLEOTIDE SEQUENCE</scope>
    <source>
        <strain evidence="5">UCMA15129</strain>
    </source>
</reference>
<gene>
    <name evidence="6" type="ORF">ATX59_01725</name>
    <name evidence="5" type="ORF">GA838_05150</name>
    <name evidence="7" type="ORF">OENI_0333</name>
</gene>
<keyword evidence="2 5" id="KW-0560">Oxidoreductase</keyword>
<evidence type="ECO:0000256" key="3">
    <source>
        <dbReference type="ARBA" id="ARBA00023027"/>
    </source>
</evidence>
<dbReference type="FunFam" id="3.40.50.720:FF:000084">
    <property type="entry name" value="Short-chain dehydrogenase reductase"/>
    <property type="match status" value="1"/>
</dbReference>
<reference evidence="6 8" key="1">
    <citation type="journal article" date="2016" name="BMC Genomics">
        <title>Consensus pan-genome assembly of the specialised wine bacterium Oenococcus oeni.</title>
        <authorList>
            <person name="Sternes P.R."/>
            <person name="Borneman A.R."/>
        </authorList>
    </citation>
    <scope>NUCLEOTIDE SEQUENCE [LARGE SCALE GENOMIC DNA]</scope>
    <source>
        <strain evidence="6 8">AWRIB661</strain>
    </source>
</reference>
<evidence type="ECO:0000313" key="9">
    <source>
        <dbReference type="Proteomes" id="UP000294726"/>
    </source>
</evidence>
<dbReference type="RefSeq" id="WP_002817872.1">
    <property type="nucleotide sequence ID" value="NZ_CP014324.1"/>
</dbReference>
<dbReference type="PRINTS" id="PR00080">
    <property type="entry name" value="SDRFAMILY"/>
</dbReference>
<evidence type="ECO:0000313" key="7">
    <source>
        <dbReference type="EMBL" id="VDB97329.1"/>
    </source>
</evidence>
<dbReference type="NCBIfam" id="NF005559">
    <property type="entry name" value="PRK07231.1"/>
    <property type="match status" value="1"/>
</dbReference>
<comment type="similarity">
    <text evidence="1">Belongs to the short-chain dehydrogenases/reductases (SDR) family.</text>
</comment>
<dbReference type="GO" id="GO:0008206">
    <property type="term" value="P:bile acid metabolic process"/>
    <property type="evidence" value="ECO:0007669"/>
    <property type="project" value="UniProtKB-ARBA"/>
</dbReference>
<dbReference type="EMBL" id="WERV01000003">
    <property type="protein sequence ID" value="MDV7715152.1"/>
    <property type="molecule type" value="Genomic_DNA"/>
</dbReference>
<evidence type="ECO:0000256" key="1">
    <source>
        <dbReference type="ARBA" id="ARBA00006484"/>
    </source>
</evidence>
<evidence type="ECO:0000259" key="4">
    <source>
        <dbReference type="SMART" id="SM00822"/>
    </source>
</evidence>
<dbReference type="PANTHER" id="PTHR24321:SF8">
    <property type="entry name" value="ESTRADIOL 17-BETA-DEHYDROGENASE 8-RELATED"/>
    <property type="match status" value="1"/>
</dbReference>
<feature type="domain" description="Ketoreductase" evidence="4">
    <location>
        <begin position="8"/>
        <end position="189"/>
    </location>
</feature>
<evidence type="ECO:0000313" key="8">
    <source>
        <dbReference type="Proteomes" id="UP000181728"/>
    </source>
</evidence>
<dbReference type="Gene3D" id="3.40.50.720">
    <property type="entry name" value="NAD(P)-binding Rossmann-like Domain"/>
    <property type="match status" value="1"/>
</dbReference>
<dbReference type="PRINTS" id="PR00081">
    <property type="entry name" value="GDHRDH"/>
</dbReference>
<dbReference type="GO" id="GO:0047936">
    <property type="term" value="F:glucose 1-dehydrogenase [NAD(P)+] activity"/>
    <property type="evidence" value="ECO:0007669"/>
    <property type="project" value="UniProtKB-EC"/>
</dbReference>
<dbReference type="OMA" id="VDGGWVC"/>
<dbReference type="EMBL" id="LR031358">
    <property type="protein sequence ID" value="VDB97329.1"/>
    <property type="molecule type" value="Genomic_DNA"/>
</dbReference>
<dbReference type="Proteomes" id="UP000181728">
    <property type="component" value="Unassembled WGS sequence"/>
</dbReference>
<dbReference type="InterPro" id="IPR036291">
    <property type="entry name" value="NAD(P)-bd_dom_sf"/>
</dbReference>
<evidence type="ECO:0000256" key="2">
    <source>
        <dbReference type="ARBA" id="ARBA00023002"/>
    </source>
</evidence>
<dbReference type="EMBL" id="MLOK01000019">
    <property type="protein sequence ID" value="OIM21949.1"/>
    <property type="molecule type" value="Genomic_DNA"/>
</dbReference>
<dbReference type="EC" id="1.1.1.47" evidence="5 7"/>
<protein>
    <submittedName>
        <fullName evidence="6">3-beta hydroxysteroid dehydrogenase</fullName>
    </submittedName>
    <submittedName>
        <fullName evidence="5 7">Glucose 1-dehydrogenase</fullName>
        <ecNumber evidence="5 7">1.1.1.47</ecNumber>
    </submittedName>
</protein>
<dbReference type="SMART" id="SM00822">
    <property type="entry name" value="PKS_KR"/>
    <property type="match status" value="1"/>
</dbReference>
<dbReference type="InterPro" id="IPR020904">
    <property type="entry name" value="Sc_DH/Rdtase_CS"/>
</dbReference>
<dbReference type="InterPro" id="IPR002347">
    <property type="entry name" value="SDR_fam"/>
</dbReference>